<gene>
    <name evidence="6" type="ORF">D0Q02_25775</name>
</gene>
<dbReference type="InterPro" id="IPR003785">
    <property type="entry name" value="Creatininase/forma_Hydrolase"/>
</dbReference>
<dbReference type="GO" id="GO:0009231">
    <property type="term" value="P:riboflavin biosynthetic process"/>
    <property type="evidence" value="ECO:0007669"/>
    <property type="project" value="TreeGrafter"/>
</dbReference>
<sequence length="278" mass="29817">MSDYRLHHMTWPQVRAALTTATVGVIPFGATEQHGPALKAGIDYRIAERLAEEVVAAADGTALMTPPIPVGFSPHHMDFPGTLTARVSTLCSLLEDYLASLARHGLERFVIMNGHGGNLAFLPAFLTEYKQRTGHTVAVVHWSMMGRDVVVDIAQSEMYGHACEVETSLALHLVPDVVVTEELGGPAPLLPSAHELLRGQAIPDRAVGGFTPRSLAEFSTNGALGDPAKHDVEKGRKLFEAVRDRTVTLIRHLAEAPTADAISAKRAAAISADWGVRG</sequence>
<comment type="cofactor">
    <cofactor evidence="1">
        <name>Zn(2+)</name>
        <dbReference type="ChEBI" id="CHEBI:29105"/>
    </cofactor>
</comment>
<dbReference type="RefSeq" id="WP_117230595.1">
    <property type="nucleotide sequence ID" value="NZ_CP061725.1"/>
</dbReference>
<keyword evidence="4" id="KW-0862">Zinc</keyword>
<comment type="similarity">
    <text evidence="5">Belongs to the creatininase superfamily.</text>
</comment>
<dbReference type="Proteomes" id="UP000262621">
    <property type="component" value="Unassembled WGS sequence"/>
</dbReference>
<comment type="caution">
    <text evidence="6">The sequence shown here is derived from an EMBL/GenBank/DDBJ whole genome shotgun (WGS) entry which is preliminary data.</text>
</comment>
<proteinExistence type="inferred from homology"/>
<evidence type="ECO:0000256" key="2">
    <source>
        <dbReference type="ARBA" id="ARBA00022723"/>
    </source>
</evidence>
<dbReference type="GO" id="GO:0046872">
    <property type="term" value="F:metal ion binding"/>
    <property type="evidence" value="ECO:0007669"/>
    <property type="project" value="UniProtKB-KW"/>
</dbReference>
<dbReference type="OrthoDB" id="9801445at2"/>
<evidence type="ECO:0000256" key="5">
    <source>
        <dbReference type="ARBA" id="ARBA00024029"/>
    </source>
</evidence>
<protein>
    <submittedName>
        <fullName evidence="6">Creatininase family protein</fullName>
    </submittedName>
</protein>
<dbReference type="EMBL" id="QVFU01000044">
    <property type="protein sequence ID" value="RFS43817.1"/>
    <property type="molecule type" value="Genomic_DNA"/>
</dbReference>
<dbReference type="Pfam" id="PF02633">
    <property type="entry name" value="Creatininase"/>
    <property type="match status" value="1"/>
</dbReference>
<reference evidence="6 7" key="1">
    <citation type="submission" date="2018-08" db="EMBL/GenBank/DDBJ databases">
        <title>Verrucosispora craniellae sp. nov., isolated from a marine sponge in the South China Sea.</title>
        <authorList>
            <person name="Li L."/>
            <person name="Lin H.W."/>
        </authorList>
    </citation>
    <scope>NUCLEOTIDE SEQUENCE [LARGE SCALE GENOMIC DNA]</scope>
    <source>
        <strain evidence="6 7">LHW63014</strain>
    </source>
</reference>
<keyword evidence="3" id="KW-0378">Hydrolase</keyword>
<organism evidence="6 7">
    <name type="scientific">Micromonospora craniellae</name>
    <dbReference type="NCBI Taxonomy" id="2294034"/>
    <lineage>
        <taxon>Bacteria</taxon>
        <taxon>Bacillati</taxon>
        <taxon>Actinomycetota</taxon>
        <taxon>Actinomycetes</taxon>
        <taxon>Micromonosporales</taxon>
        <taxon>Micromonosporaceae</taxon>
        <taxon>Micromonospora</taxon>
    </lineage>
</organism>
<dbReference type="Gene3D" id="3.40.50.10310">
    <property type="entry name" value="Creatininase"/>
    <property type="match status" value="1"/>
</dbReference>
<dbReference type="AlphaFoldDB" id="A0A372FSQ8"/>
<dbReference type="InterPro" id="IPR024087">
    <property type="entry name" value="Creatininase-like_sf"/>
</dbReference>
<dbReference type="SUPFAM" id="SSF102215">
    <property type="entry name" value="Creatininase"/>
    <property type="match status" value="1"/>
</dbReference>
<evidence type="ECO:0000313" key="6">
    <source>
        <dbReference type="EMBL" id="RFS43817.1"/>
    </source>
</evidence>
<name>A0A372FSQ8_9ACTN</name>
<keyword evidence="2" id="KW-0479">Metal-binding</keyword>
<evidence type="ECO:0000313" key="7">
    <source>
        <dbReference type="Proteomes" id="UP000262621"/>
    </source>
</evidence>
<evidence type="ECO:0000256" key="3">
    <source>
        <dbReference type="ARBA" id="ARBA00022801"/>
    </source>
</evidence>
<evidence type="ECO:0000256" key="1">
    <source>
        <dbReference type="ARBA" id="ARBA00001947"/>
    </source>
</evidence>
<dbReference type="GO" id="GO:0016811">
    <property type="term" value="F:hydrolase activity, acting on carbon-nitrogen (but not peptide) bonds, in linear amides"/>
    <property type="evidence" value="ECO:0007669"/>
    <property type="project" value="TreeGrafter"/>
</dbReference>
<keyword evidence="7" id="KW-1185">Reference proteome</keyword>
<evidence type="ECO:0000256" key="4">
    <source>
        <dbReference type="ARBA" id="ARBA00022833"/>
    </source>
</evidence>
<accession>A0A372FSQ8</accession>
<dbReference type="PANTHER" id="PTHR35005">
    <property type="entry name" value="3-DEHYDRO-SCYLLO-INOSOSE HYDROLASE"/>
    <property type="match status" value="1"/>
</dbReference>
<dbReference type="PANTHER" id="PTHR35005:SF1">
    <property type="entry name" value="2-AMINO-5-FORMYLAMINO-6-RIBOSYLAMINOPYRIMIDIN-4(3H)-ONE 5'-MONOPHOSPHATE DEFORMYLASE"/>
    <property type="match status" value="1"/>
</dbReference>